<comment type="caution">
    <text evidence="2">The sequence shown here is derived from an EMBL/GenBank/DDBJ whole genome shotgun (WGS) entry which is preliminary data.</text>
</comment>
<evidence type="ECO:0000256" key="1">
    <source>
        <dbReference type="SAM" id="Phobius"/>
    </source>
</evidence>
<proteinExistence type="predicted"/>
<keyword evidence="1" id="KW-0812">Transmembrane</keyword>
<organism evidence="2 3">
    <name type="scientific">Alkalihalobacillus trypoxylicola</name>
    <dbReference type="NCBI Taxonomy" id="519424"/>
    <lineage>
        <taxon>Bacteria</taxon>
        <taxon>Bacillati</taxon>
        <taxon>Bacillota</taxon>
        <taxon>Bacilli</taxon>
        <taxon>Bacillales</taxon>
        <taxon>Bacillaceae</taxon>
        <taxon>Alkalihalobacillus</taxon>
    </lineage>
</organism>
<dbReference type="EMBL" id="LTAO01000001">
    <property type="protein sequence ID" value="KYG34787.1"/>
    <property type="molecule type" value="Genomic_DNA"/>
</dbReference>
<evidence type="ECO:0000313" key="3">
    <source>
        <dbReference type="Proteomes" id="UP000075806"/>
    </source>
</evidence>
<evidence type="ECO:0000313" key="2">
    <source>
        <dbReference type="EMBL" id="KYG34787.1"/>
    </source>
</evidence>
<feature type="transmembrane region" description="Helical" evidence="1">
    <location>
        <begin position="28"/>
        <end position="47"/>
    </location>
</feature>
<dbReference type="AlphaFoldDB" id="A0A161QAD7"/>
<keyword evidence="1" id="KW-0472">Membrane</keyword>
<protein>
    <submittedName>
        <fullName evidence="2">Uncharacterized protein</fullName>
    </submittedName>
</protein>
<dbReference type="STRING" id="519424.AZF04_00175"/>
<accession>A0A161QAD7</accession>
<name>A0A161QAD7_9BACI</name>
<dbReference type="Proteomes" id="UP000075806">
    <property type="component" value="Unassembled WGS sequence"/>
</dbReference>
<gene>
    <name evidence="2" type="ORF">AZF04_00175</name>
</gene>
<sequence length="88" mass="10963">MYFKTIRRVFGERKTWLLTYVEVFNNEYNPTLFFIIFLITFLLFKFVEIRYIFLSLKGGFYLSNFQIRKGYIQYEQEKLWSILCLRRS</sequence>
<keyword evidence="1" id="KW-1133">Transmembrane helix</keyword>
<reference evidence="2" key="1">
    <citation type="submission" date="2016-02" db="EMBL/GenBank/DDBJ databases">
        <title>Genome sequence of Bacillus trypoxylicola KCTC 13244(T).</title>
        <authorList>
            <person name="Jeong H."/>
            <person name="Park S.-H."/>
            <person name="Choi S.-K."/>
        </authorList>
    </citation>
    <scope>NUCLEOTIDE SEQUENCE [LARGE SCALE GENOMIC DNA]</scope>
    <source>
        <strain evidence="2">KCTC 13244</strain>
    </source>
</reference>
<keyword evidence="3" id="KW-1185">Reference proteome</keyword>